<evidence type="ECO:0000313" key="1">
    <source>
        <dbReference type="EMBL" id="KAK5811603.1"/>
    </source>
</evidence>
<gene>
    <name evidence="1" type="ORF">PVK06_026952</name>
</gene>
<accession>A0ABR0NZ19</accession>
<dbReference type="EMBL" id="JARKNE010000008">
    <property type="protein sequence ID" value="KAK5811603.1"/>
    <property type="molecule type" value="Genomic_DNA"/>
</dbReference>
<dbReference type="Proteomes" id="UP001358586">
    <property type="component" value="Chromosome 8"/>
</dbReference>
<proteinExistence type="predicted"/>
<sequence>METRKSARASWIWPSVLERRTLIEDEMRWHVIRGNELNIWKDKHVPNHKALRLKINESQVQKLPKKVSQLIDRRNGVWYLNEIQEVILD</sequence>
<keyword evidence="2" id="KW-1185">Reference proteome</keyword>
<organism evidence="1 2">
    <name type="scientific">Gossypium arboreum</name>
    <name type="common">Tree cotton</name>
    <name type="synonym">Gossypium nanking</name>
    <dbReference type="NCBI Taxonomy" id="29729"/>
    <lineage>
        <taxon>Eukaryota</taxon>
        <taxon>Viridiplantae</taxon>
        <taxon>Streptophyta</taxon>
        <taxon>Embryophyta</taxon>
        <taxon>Tracheophyta</taxon>
        <taxon>Spermatophyta</taxon>
        <taxon>Magnoliopsida</taxon>
        <taxon>eudicotyledons</taxon>
        <taxon>Gunneridae</taxon>
        <taxon>Pentapetalae</taxon>
        <taxon>rosids</taxon>
        <taxon>malvids</taxon>
        <taxon>Malvales</taxon>
        <taxon>Malvaceae</taxon>
        <taxon>Malvoideae</taxon>
        <taxon>Gossypium</taxon>
    </lineage>
</organism>
<comment type="caution">
    <text evidence="1">The sequence shown here is derived from an EMBL/GenBank/DDBJ whole genome shotgun (WGS) entry which is preliminary data.</text>
</comment>
<reference evidence="1 2" key="1">
    <citation type="submission" date="2023-03" db="EMBL/GenBank/DDBJ databases">
        <title>WGS of Gossypium arboreum.</title>
        <authorList>
            <person name="Yu D."/>
        </authorList>
    </citation>
    <scope>NUCLEOTIDE SEQUENCE [LARGE SCALE GENOMIC DNA]</scope>
    <source>
        <tissue evidence="1">Leaf</tissue>
    </source>
</reference>
<name>A0ABR0NZ19_GOSAR</name>
<protein>
    <submittedName>
        <fullName evidence="1">Uncharacterized protein</fullName>
    </submittedName>
</protein>
<evidence type="ECO:0000313" key="2">
    <source>
        <dbReference type="Proteomes" id="UP001358586"/>
    </source>
</evidence>